<gene>
    <name evidence="3" type="ORF">CDEB00056_LOCUS5021</name>
</gene>
<name>A0A7S3PYR7_9STRA</name>
<protein>
    <submittedName>
        <fullName evidence="3">Uncharacterized protein</fullName>
    </submittedName>
</protein>
<feature type="region of interest" description="Disordered" evidence="1">
    <location>
        <begin position="121"/>
        <end position="144"/>
    </location>
</feature>
<reference evidence="3" key="1">
    <citation type="submission" date="2021-01" db="EMBL/GenBank/DDBJ databases">
        <authorList>
            <person name="Corre E."/>
            <person name="Pelletier E."/>
            <person name="Niang G."/>
            <person name="Scheremetjew M."/>
            <person name="Finn R."/>
            <person name="Kale V."/>
            <person name="Holt S."/>
            <person name="Cochrane G."/>
            <person name="Meng A."/>
            <person name="Brown T."/>
            <person name="Cohen L."/>
        </authorList>
    </citation>
    <scope>NUCLEOTIDE SEQUENCE</scope>
    <source>
        <strain evidence="3">MM31A-1</strain>
    </source>
</reference>
<keyword evidence="2" id="KW-0812">Transmembrane</keyword>
<evidence type="ECO:0000313" key="3">
    <source>
        <dbReference type="EMBL" id="CAE0460180.1"/>
    </source>
</evidence>
<evidence type="ECO:0000256" key="1">
    <source>
        <dbReference type="SAM" id="MobiDB-lite"/>
    </source>
</evidence>
<feature type="compositionally biased region" description="Basic and acidic residues" evidence="1">
    <location>
        <begin position="132"/>
        <end position="144"/>
    </location>
</feature>
<sequence>MNRVRESFQTFNQRHERLKNYVHTAWKVPLPKWGQFAMGCFYFSVPVVGGWYVMQWAIEKSHKSIGPKGELLEVKEVQGIGGIAQLDGKTTKIGAGGLGMGVKLAVSDKEDQERSKKMLAKVLRDARRRRKKEEQERRMHIQQE</sequence>
<keyword evidence="2" id="KW-0472">Membrane</keyword>
<proteinExistence type="predicted"/>
<organism evidence="3">
    <name type="scientific">Chaetoceros debilis</name>
    <dbReference type="NCBI Taxonomy" id="122233"/>
    <lineage>
        <taxon>Eukaryota</taxon>
        <taxon>Sar</taxon>
        <taxon>Stramenopiles</taxon>
        <taxon>Ochrophyta</taxon>
        <taxon>Bacillariophyta</taxon>
        <taxon>Coscinodiscophyceae</taxon>
        <taxon>Chaetocerotophycidae</taxon>
        <taxon>Chaetocerotales</taxon>
        <taxon>Chaetocerotaceae</taxon>
        <taxon>Chaetoceros</taxon>
    </lineage>
</organism>
<accession>A0A7S3PYR7</accession>
<evidence type="ECO:0000256" key="2">
    <source>
        <dbReference type="SAM" id="Phobius"/>
    </source>
</evidence>
<dbReference type="EMBL" id="HBIO01006807">
    <property type="protein sequence ID" value="CAE0460180.1"/>
    <property type="molecule type" value="Transcribed_RNA"/>
</dbReference>
<keyword evidence="2" id="KW-1133">Transmembrane helix</keyword>
<dbReference type="AlphaFoldDB" id="A0A7S3PYR7"/>
<feature type="transmembrane region" description="Helical" evidence="2">
    <location>
        <begin position="33"/>
        <end position="54"/>
    </location>
</feature>